<feature type="region of interest" description="Disordered" evidence="1">
    <location>
        <begin position="24"/>
        <end position="171"/>
    </location>
</feature>
<keyword evidence="3" id="KW-1185">Reference proteome</keyword>
<gene>
    <name evidence="2" type="ORF">WN55_05990</name>
</gene>
<feature type="compositionally biased region" description="Gly residues" evidence="1">
    <location>
        <begin position="32"/>
        <end position="48"/>
    </location>
</feature>
<dbReference type="EMBL" id="KQ435003">
    <property type="protein sequence ID" value="KZC13399.1"/>
    <property type="molecule type" value="Genomic_DNA"/>
</dbReference>
<name>A0A154PNH5_DUFNO</name>
<evidence type="ECO:0000256" key="1">
    <source>
        <dbReference type="SAM" id="MobiDB-lite"/>
    </source>
</evidence>
<feature type="compositionally biased region" description="Basic residues" evidence="1">
    <location>
        <begin position="124"/>
        <end position="133"/>
    </location>
</feature>
<dbReference type="AlphaFoldDB" id="A0A154PNH5"/>
<reference evidence="2 3" key="1">
    <citation type="submission" date="2015-07" db="EMBL/GenBank/DDBJ databases">
        <title>The genome of Dufourea novaeangliae.</title>
        <authorList>
            <person name="Pan H."/>
            <person name="Kapheim K."/>
        </authorList>
    </citation>
    <scope>NUCLEOTIDE SEQUENCE [LARGE SCALE GENOMIC DNA]</scope>
    <source>
        <strain evidence="2">0120121106</strain>
        <tissue evidence="2">Whole body</tissue>
    </source>
</reference>
<accession>A0A154PNH5</accession>
<evidence type="ECO:0000313" key="2">
    <source>
        <dbReference type="EMBL" id="KZC13399.1"/>
    </source>
</evidence>
<organism evidence="2 3">
    <name type="scientific">Dufourea novaeangliae</name>
    <name type="common">Sweat bee</name>
    <dbReference type="NCBI Taxonomy" id="178035"/>
    <lineage>
        <taxon>Eukaryota</taxon>
        <taxon>Metazoa</taxon>
        <taxon>Ecdysozoa</taxon>
        <taxon>Arthropoda</taxon>
        <taxon>Hexapoda</taxon>
        <taxon>Insecta</taxon>
        <taxon>Pterygota</taxon>
        <taxon>Neoptera</taxon>
        <taxon>Endopterygota</taxon>
        <taxon>Hymenoptera</taxon>
        <taxon>Apocrita</taxon>
        <taxon>Aculeata</taxon>
        <taxon>Apoidea</taxon>
        <taxon>Anthophila</taxon>
        <taxon>Halictidae</taxon>
        <taxon>Rophitinae</taxon>
        <taxon>Dufourea</taxon>
    </lineage>
</organism>
<feature type="compositionally biased region" description="Low complexity" evidence="1">
    <location>
        <begin position="81"/>
        <end position="112"/>
    </location>
</feature>
<dbReference type="Proteomes" id="UP000076502">
    <property type="component" value="Unassembled WGS sequence"/>
</dbReference>
<evidence type="ECO:0000313" key="3">
    <source>
        <dbReference type="Proteomes" id="UP000076502"/>
    </source>
</evidence>
<protein>
    <submittedName>
        <fullName evidence="2">Uncharacterized protein</fullName>
    </submittedName>
</protein>
<sequence length="650" mass="71875">MTNRASWELGLVRPQGLGTYGTMTSNGTNVYGAGGVGSPSTGAEGGGRPSPPASLSIDRESTVVPPGHMAGKAGNGPTLPPRGRAAAPPRRRAAASAARPARSRSRPAVADGGVHDAGAGGGEKRRRRRRKKPPASAVVEPPPPPPARTRTGAPGDPPTGPGHPDRWSEVGCGKKRPGLVIEMQGWCSWRWFGSLRRRRRESFLRTVTKLLVFDEVTNGWKGLRGVPRNCDIVNLKKEWVFLYTGTSVADRNNWSKLSFDDMWINMGNRENPQNTPQTRLLPHITQLVSIVRCLPHSNAKSEWIFSMLPDIKSRKRNKSVRSGLPVLERATDLLALGAVMQGSGTAGYVVTVSDVTLRSPVHVGHLNFVFCCRWLQEDYKFTEMVSCSVPGCRSGKSKVKSYVLPQEKKMKWCEAPEDGTSLTAESQFEELEQQKPAGLLRKSRTMPPFANKYKRAKRSFKRNKKGRNSSRCSDNGFHVEELLVVSPSNIETASVMCQSGKSSSTPNHCRSNRHTRTLSVAFDVSHVNDKSIPPPPTEPSFTPSRVATRISFDLIASFIPHFDGKSCSVANFMVQCRLADSLVKPDDKFYLLALIRNRMQRRDYSRIVGDSEPKTVEEFINLMKATYEQNFDILSVQDELKTIQRKDNET</sequence>
<proteinExistence type="predicted"/>